<dbReference type="Proteomes" id="UP001388259">
    <property type="component" value="Unassembled WGS sequence"/>
</dbReference>
<sequence>MALKKTEFYYPRISNFKSDSSLIKIYLDSIENYGELTKIADKIACDVKEPLLRFGNEKTDFNLIIYKECSESNDIVDFSGRNVISIENETIIINDEIEKPFDSLKSVLENHILNPKKVFDYSTDIEKALIMYYQNSSYSSKDIKKQLIQIVTEFNNLNTKHSDSLPLKIKLNEYPYIRIEKPPFPTN</sequence>
<accession>A0AB35YZ07</accession>
<protein>
    <submittedName>
        <fullName evidence="1">Uncharacterized protein</fullName>
    </submittedName>
</protein>
<dbReference type="RefSeq" id="WP_279448308.1">
    <property type="nucleotide sequence ID" value="NZ_JAZBJM010000006.1"/>
</dbReference>
<proteinExistence type="predicted"/>
<dbReference type="AlphaFoldDB" id="A0AB35YZ07"/>
<dbReference type="EMBL" id="JAZBJM010000006">
    <property type="protein sequence ID" value="MEM0518682.1"/>
    <property type="molecule type" value="Genomic_DNA"/>
</dbReference>
<keyword evidence="4" id="KW-1185">Reference proteome</keyword>
<evidence type="ECO:0000313" key="4">
    <source>
        <dbReference type="Proteomes" id="UP001390963"/>
    </source>
</evidence>
<reference evidence="1 4" key="1">
    <citation type="submission" date="2024-01" db="EMBL/GenBank/DDBJ databases">
        <title>Aequorivita flavus sp. nov., isolated from deep-sea sediment.</title>
        <authorList>
            <person name="Chen X."/>
        </authorList>
    </citation>
    <scope>NUCLEOTIDE SEQUENCE</scope>
    <source>
        <strain evidence="1">MCCC 1A16923</strain>
        <strain evidence="2 4">MCCC 1A16935</strain>
    </source>
</reference>
<gene>
    <name evidence="2" type="ORF">VZD24_09350</name>
    <name evidence="1" type="ORF">VZD85_09990</name>
</gene>
<evidence type="ECO:0000313" key="2">
    <source>
        <dbReference type="EMBL" id="MEM0573721.1"/>
    </source>
</evidence>
<evidence type="ECO:0000313" key="1">
    <source>
        <dbReference type="EMBL" id="MEM0518682.1"/>
    </source>
</evidence>
<dbReference type="Proteomes" id="UP001390963">
    <property type="component" value="Unassembled WGS sequence"/>
</dbReference>
<comment type="caution">
    <text evidence="1">The sequence shown here is derived from an EMBL/GenBank/DDBJ whole genome shotgun (WGS) entry which is preliminary data.</text>
</comment>
<dbReference type="EMBL" id="JBANCF010000006">
    <property type="protein sequence ID" value="MEM0573721.1"/>
    <property type="molecule type" value="Genomic_DNA"/>
</dbReference>
<organism evidence="1 3">
    <name type="scientific">Aequorivita flava</name>
    <dbReference type="NCBI Taxonomy" id="3114371"/>
    <lineage>
        <taxon>Bacteria</taxon>
        <taxon>Pseudomonadati</taxon>
        <taxon>Bacteroidota</taxon>
        <taxon>Flavobacteriia</taxon>
        <taxon>Flavobacteriales</taxon>
        <taxon>Flavobacteriaceae</taxon>
        <taxon>Aequorivita</taxon>
    </lineage>
</organism>
<evidence type="ECO:0000313" key="3">
    <source>
        <dbReference type="Proteomes" id="UP001388259"/>
    </source>
</evidence>
<name>A0AB35YZ07_9FLAO</name>